<name>A0AAD5SEB0_9FUNG</name>
<dbReference type="Gene3D" id="3.40.50.1000">
    <property type="entry name" value="HAD superfamily/HAD-like"/>
    <property type="match status" value="1"/>
</dbReference>
<dbReference type="InterPro" id="IPR050849">
    <property type="entry name" value="HAD-like_hydrolase_phosphatase"/>
</dbReference>
<dbReference type="InterPro" id="IPR023214">
    <property type="entry name" value="HAD_sf"/>
</dbReference>
<comment type="caution">
    <text evidence="1">The sequence shown here is derived from an EMBL/GenBank/DDBJ whole genome shotgun (WGS) entry which is preliminary data.</text>
</comment>
<reference evidence="1" key="1">
    <citation type="submission" date="2020-05" db="EMBL/GenBank/DDBJ databases">
        <title>Phylogenomic resolution of chytrid fungi.</title>
        <authorList>
            <person name="Stajich J.E."/>
            <person name="Amses K."/>
            <person name="Simmons R."/>
            <person name="Seto K."/>
            <person name="Myers J."/>
            <person name="Bonds A."/>
            <person name="Quandt C.A."/>
            <person name="Barry K."/>
            <person name="Liu P."/>
            <person name="Grigoriev I."/>
            <person name="Longcore J.E."/>
            <person name="James T.Y."/>
        </authorList>
    </citation>
    <scope>NUCLEOTIDE SEQUENCE</scope>
    <source>
        <strain evidence="1">JEL0318</strain>
    </source>
</reference>
<dbReference type="InterPro" id="IPR036412">
    <property type="entry name" value="HAD-like_sf"/>
</dbReference>
<dbReference type="PANTHER" id="PTHR28181">
    <property type="entry name" value="UPF0655 PROTEIN YCR015C"/>
    <property type="match status" value="1"/>
</dbReference>
<dbReference type="AlphaFoldDB" id="A0AAD5SEB0"/>
<organism evidence="1 2">
    <name type="scientific">Rhizophlyctis rosea</name>
    <dbReference type="NCBI Taxonomy" id="64517"/>
    <lineage>
        <taxon>Eukaryota</taxon>
        <taxon>Fungi</taxon>
        <taxon>Fungi incertae sedis</taxon>
        <taxon>Chytridiomycota</taxon>
        <taxon>Chytridiomycota incertae sedis</taxon>
        <taxon>Chytridiomycetes</taxon>
        <taxon>Rhizophlyctidales</taxon>
        <taxon>Rhizophlyctidaceae</taxon>
        <taxon>Rhizophlyctis</taxon>
    </lineage>
</organism>
<sequence length="124" mass="14025">MFLKPYISSDAAAEGDDNLIEIVANGLTIEPGRWNILWRDDSVHGHDKSLAIKSARAKLHPHQPKIVFIGDGVSDLSAAREADYIFAKRGKDLEMWCQKEGLKYEAWDDFGVVLETVRRLNEEN</sequence>
<protein>
    <recommendedName>
        <fullName evidence="3">Phosphoserine phosphatase</fullName>
    </recommendedName>
</protein>
<evidence type="ECO:0000313" key="2">
    <source>
        <dbReference type="Proteomes" id="UP001212841"/>
    </source>
</evidence>
<proteinExistence type="predicted"/>
<dbReference type="EMBL" id="JADGJD010000287">
    <property type="protein sequence ID" value="KAJ3052522.1"/>
    <property type="molecule type" value="Genomic_DNA"/>
</dbReference>
<keyword evidence="2" id="KW-1185">Reference proteome</keyword>
<dbReference type="Proteomes" id="UP001212841">
    <property type="component" value="Unassembled WGS sequence"/>
</dbReference>
<dbReference type="SUPFAM" id="SSF56784">
    <property type="entry name" value="HAD-like"/>
    <property type="match status" value="1"/>
</dbReference>
<evidence type="ECO:0000313" key="1">
    <source>
        <dbReference type="EMBL" id="KAJ3052522.1"/>
    </source>
</evidence>
<evidence type="ECO:0008006" key="3">
    <source>
        <dbReference type="Google" id="ProtNLM"/>
    </source>
</evidence>
<accession>A0AAD5SEB0</accession>
<gene>
    <name evidence="1" type="ORF">HK097_006124</name>
</gene>
<dbReference type="PANTHER" id="PTHR28181:SF2">
    <property type="entry name" value="PHOSPHORIC MONOESTER HYDROLASE"/>
    <property type="match status" value="1"/>
</dbReference>
<dbReference type="Pfam" id="PF12710">
    <property type="entry name" value="HAD"/>
    <property type="match status" value="1"/>
</dbReference>